<keyword evidence="2" id="KW-1185">Reference proteome</keyword>
<evidence type="ECO:0000313" key="1">
    <source>
        <dbReference type="EMBL" id="MBB6132983.1"/>
    </source>
</evidence>
<name>A0A7W9WY61_9BURK</name>
<dbReference type="EMBL" id="JACHBX010000001">
    <property type="protein sequence ID" value="MBB6132983.1"/>
    <property type="molecule type" value="Genomic_DNA"/>
</dbReference>
<dbReference type="Proteomes" id="UP000540787">
    <property type="component" value="Unassembled WGS sequence"/>
</dbReference>
<gene>
    <name evidence="1" type="ORF">HD842_001094</name>
</gene>
<evidence type="ECO:0000313" key="2">
    <source>
        <dbReference type="Proteomes" id="UP000540787"/>
    </source>
</evidence>
<comment type="caution">
    <text evidence="1">The sequence shown here is derived from an EMBL/GenBank/DDBJ whole genome shotgun (WGS) entry which is preliminary data.</text>
</comment>
<proteinExistence type="predicted"/>
<dbReference type="AlphaFoldDB" id="A0A7W9WY61"/>
<organism evidence="1 2">
    <name type="scientific">Massilia aurea</name>
    <dbReference type="NCBI Taxonomy" id="373040"/>
    <lineage>
        <taxon>Bacteria</taxon>
        <taxon>Pseudomonadati</taxon>
        <taxon>Pseudomonadota</taxon>
        <taxon>Betaproteobacteria</taxon>
        <taxon>Burkholderiales</taxon>
        <taxon>Oxalobacteraceae</taxon>
        <taxon>Telluria group</taxon>
        <taxon>Massilia</taxon>
    </lineage>
</organism>
<reference evidence="1 2" key="1">
    <citation type="submission" date="2020-08" db="EMBL/GenBank/DDBJ databases">
        <title>The Agave Microbiome: Exploring the role of microbial communities in plant adaptations to desert environments.</title>
        <authorList>
            <person name="Partida-Martinez L.P."/>
        </authorList>
    </citation>
    <scope>NUCLEOTIDE SEQUENCE [LARGE SCALE GENOMIC DNA]</scope>
    <source>
        <strain evidence="1 2">AT3.2</strain>
    </source>
</reference>
<protein>
    <recommendedName>
        <fullName evidence="3">Glycosyltransferase 2-like domain-containing protein</fullName>
    </recommendedName>
</protein>
<evidence type="ECO:0008006" key="3">
    <source>
        <dbReference type="Google" id="ProtNLM"/>
    </source>
</evidence>
<sequence>MIEASPSVRKTMSNPIKPNVILMSATITPSKDMPGSTRMDPAIRMNDYIEALRYYEGVAPEVVDRIVFLENSDTDLTPLKNALQRKSYKNVEFISVSSDYPPSRGKGYGEFRMFDEGLLASESIKADDHIWKVTGRLKILNIKQLICSAPADYEVYCDLRDVPLIGESLGGNLWMELRTFAFRRDAYDRYFRGEFSKSFVLEKKFFQTMKEELKKRNKQIIPRFRVQPIIDGYSGYSNANYRSASYRAKEKLRMVARTIAPGLWL</sequence>
<accession>A0A7W9WY61</accession>
<dbReference type="RefSeq" id="WP_183551990.1">
    <property type="nucleotide sequence ID" value="NZ_JACHBX010000001.1"/>
</dbReference>